<dbReference type="STRING" id="231916.A0A409VBU5"/>
<dbReference type="GO" id="GO:0005763">
    <property type="term" value="C:mitochondrial small ribosomal subunit"/>
    <property type="evidence" value="ECO:0007669"/>
    <property type="project" value="InterPro"/>
</dbReference>
<evidence type="ECO:0000256" key="7">
    <source>
        <dbReference type="SAM" id="MobiDB-lite"/>
    </source>
</evidence>
<dbReference type="PANTHER" id="PTHR24096">
    <property type="entry name" value="LONG-CHAIN-FATTY-ACID--COA LIGASE"/>
    <property type="match status" value="1"/>
</dbReference>
<dbReference type="GO" id="GO:0016405">
    <property type="term" value="F:CoA-ligase activity"/>
    <property type="evidence" value="ECO:0007669"/>
    <property type="project" value="TreeGrafter"/>
</dbReference>
<evidence type="ECO:0000256" key="4">
    <source>
        <dbReference type="ARBA" id="ARBA00023128"/>
    </source>
</evidence>
<sequence>MSEFSSPVPLPDIPDDLSIPQFLLRELSFPIRPNRPRNVPFFIEDATGRGITYEEAHRRTYGLANGLSLKWDIGPKDVVCLFSPNHTDYAIVIWAVHTLGGIVTPANPTYTVEELKYQLSLTRAKLIAVHSSCLPTAKAAALASGIPESALFVVDSPASSISSGIPTVEELTAYGINNPENYKPIRFKKGEARTTLAFLSFSSGTTGKPKAVAIPHFAVIANVVQMTVHHRLNDPSWPEKRILPGDVAAGVLPFFHIYGLVVIMHFMLFAGVSIVVIPKFNFTEFLDSITRHRMTHLYVVPPQVVLFCKHPAVKGRDFSHVKYCTSGAAPLNGDLMMQLAKLFPNAAIGQGLTETVTTICSLQPERTFGTIGSAGALVPGIIAKVVKEDGTLASEGEQGELVVKGPAMALGYYENPQATAETFVDGWVRTGDEVIIKNLEVFVVDRLKEIMKVRGFQVAPAELEGHLLLHPDVGDACVVGIPDEYSGEVPMAFIVPNHHALERIKGNPDAAEKLKADIQKHVSDAKVQYKWLTGGVQFVDAIPKNPSGKILRRVLRDKAKALVQSQPLKASNKDHYLALFFHGYFRNLDECLLSATMGRRRIASQVHQQVSRLLRANYIKKEPVWYQAVLENPPLSLPPKAPPPRTAYDQKPAQSSKPVAHSDRPVAIYYLEDDIRRQFFKDHPFETFRPTTLVETARIEDPHPIRGEKWTRLGQRGRNPLPEDAVRFTLNLYQYHQMSLSEAYAKAVAQFRALRSEHHIASTFAALEAEQLGSTFGKSEIENLFEREKRSLATWDRKEELDEGALAARKRWKAIVERPHVKQLEDENKSWSKGEEYVRLWQTGNRPNYIPALTLEAEPIDLNDQSDPLKLATLVTSPSRRPSAS</sequence>
<dbReference type="InterPro" id="IPR016939">
    <property type="entry name" value="Ribosomal_mS23_fun"/>
</dbReference>
<dbReference type="GO" id="GO:0003735">
    <property type="term" value="F:structural constituent of ribosome"/>
    <property type="evidence" value="ECO:0007669"/>
    <property type="project" value="InterPro"/>
</dbReference>
<dbReference type="SUPFAM" id="SSF56801">
    <property type="entry name" value="Acetyl-CoA synthetase-like"/>
    <property type="match status" value="1"/>
</dbReference>
<feature type="domain" description="AMP-dependent synthetase/ligase" evidence="8">
    <location>
        <begin position="37"/>
        <end position="413"/>
    </location>
</feature>
<gene>
    <name evidence="10" type="ORF">CVT26_002033</name>
</gene>
<accession>A0A409VBU5</accession>
<dbReference type="InterPro" id="IPR000873">
    <property type="entry name" value="AMP-dep_synth/lig_dom"/>
</dbReference>
<dbReference type="Proteomes" id="UP000284706">
    <property type="component" value="Unassembled WGS sequence"/>
</dbReference>
<dbReference type="InterPro" id="IPR045851">
    <property type="entry name" value="AMP-bd_C_sf"/>
</dbReference>
<dbReference type="AlphaFoldDB" id="A0A409VBU5"/>
<comment type="subcellular location">
    <subcellularLocation>
        <location evidence="1">Mitochondrion</location>
    </subcellularLocation>
</comment>
<keyword evidence="4" id="KW-0496">Mitochondrion</keyword>
<dbReference type="InterPro" id="IPR025110">
    <property type="entry name" value="AMP-bd_C"/>
</dbReference>
<reference evidence="10 11" key="1">
    <citation type="journal article" date="2018" name="Evol. Lett.">
        <title>Horizontal gene cluster transfer increased hallucinogenic mushroom diversity.</title>
        <authorList>
            <person name="Reynolds H.T."/>
            <person name="Vijayakumar V."/>
            <person name="Gluck-Thaler E."/>
            <person name="Korotkin H.B."/>
            <person name="Matheny P.B."/>
            <person name="Slot J.C."/>
        </authorList>
    </citation>
    <scope>NUCLEOTIDE SEQUENCE [LARGE SCALE GENOMIC DNA]</scope>
    <source>
        <strain evidence="10 11">SRW20</strain>
    </source>
</reference>
<keyword evidence="3" id="KW-0689">Ribosomal protein</keyword>
<feature type="domain" description="AMP-binding enzyme C-terminal" evidence="9">
    <location>
        <begin position="462"/>
        <end position="549"/>
    </location>
</feature>
<evidence type="ECO:0000256" key="5">
    <source>
        <dbReference type="ARBA" id="ARBA00023274"/>
    </source>
</evidence>
<dbReference type="FunCoup" id="A0A409VBU5">
    <property type="interactions" value="293"/>
</dbReference>
<evidence type="ECO:0000259" key="9">
    <source>
        <dbReference type="Pfam" id="PF13193"/>
    </source>
</evidence>
<keyword evidence="11" id="KW-1185">Reference proteome</keyword>
<dbReference type="Gene3D" id="3.40.50.12780">
    <property type="entry name" value="N-terminal domain of ligase-like"/>
    <property type="match status" value="1"/>
</dbReference>
<evidence type="ECO:0000256" key="1">
    <source>
        <dbReference type="ARBA" id="ARBA00004173"/>
    </source>
</evidence>
<dbReference type="InterPro" id="IPR020845">
    <property type="entry name" value="AMP-binding_CS"/>
</dbReference>
<comment type="caution">
    <text evidence="10">The sequence shown here is derived from an EMBL/GenBank/DDBJ whole genome shotgun (WGS) entry which is preliminary data.</text>
</comment>
<name>A0A409VBU5_9AGAR</name>
<dbReference type="PANTHER" id="PTHR24096:SF422">
    <property type="entry name" value="BCDNA.GH02901"/>
    <property type="match status" value="1"/>
</dbReference>
<dbReference type="Pfam" id="PF13741">
    <property type="entry name" value="MRP-S25"/>
    <property type="match status" value="1"/>
</dbReference>
<evidence type="ECO:0000313" key="10">
    <source>
        <dbReference type="EMBL" id="PPQ64494.1"/>
    </source>
</evidence>
<dbReference type="InterPro" id="IPR042099">
    <property type="entry name" value="ANL_N_sf"/>
</dbReference>
<proteinExistence type="inferred from homology"/>
<dbReference type="EMBL" id="NHYE01005666">
    <property type="protein sequence ID" value="PPQ64494.1"/>
    <property type="molecule type" value="Genomic_DNA"/>
</dbReference>
<feature type="region of interest" description="Disordered" evidence="7">
    <location>
        <begin position="635"/>
        <end position="660"/>
    </location>
</feature>
<dbReference type="Gene3D" id="3.30.300.30">
    <property type="match status" value="1"/>
</dbReference>
<evidence type="ECO:0000256" key="6">
    <source>
        <dbReference type="ARBA" id="ARBA00035137"/>
    </source>
</evidence>
<keyword evidence="5" id="KW-0687">Ribonucleoprotein</keyword>
<evidence type="ECO:0000256" key="3">
    <source>
        <dbReference type="ARBA" id="ARBA00022980"/>
    </source>
</evidence>
<organism evidence="10 11">
    <name type="scientific">Gymnopilus dilepis</name>
    <dbReference type="NCBI Taxonomy" id="231916"/>
    <lineage>
        <taxon>Eukaryota</taxon>
        <taxon>Fungi</taxon>
        <taxon>Dikarya</taxon>
        <taxon>Basidiomycota</taxon>
        <taxon>Agaricomycotina</taxon>
        <taxon>Agaricomycetes</taxon>
        <taxon>Agaricomycetidae</taxon>
        <taxon>Agaricales</taxon>
        <taxon>Agaricineae</taxon>
        <taxon>Hymenogastraceae</taxon>
        <taxon>Gymnopilus</taxon>
    </lineage>
</organism>
<dbReference type="InParanoid" id="A0A409VBU5"/>
<evidence type="ECO:0000256" key="2">
    <source>
        <dbReference type="ARBA" id="ARBA00009864"/>
    </source>
</evidence>
<dbReference type="CDD" id="cd05911">
    <property type="entry name" value="Firefly_Luc_like"/>
    <property type="match status" value="1"/>
</dbReference>
<evidence type="ECO:0000259" key="8">
    <source>
        <dbReference type="Pfam" id="PF00501"/>
    </source>
</evidence>
<protein>
    <recommendedName>
        <fullName evidence="6">Small ribosomal subunit protein mS23</fullName>
    </recommendedName>
</protein>
<comment type="similarity">
    <text evidence="2">Belongs to the mitochondrion-specific ribosomal protein mS23 family.</text>
</comment>
<dbReference type="CDD" id="cd23701">
    <property type="entry name" value="At1g26750"/>
    <property type="match status" value="1"/>
</dbReference>
<dbReference type="OrthoDB" id="6509636at2759"/>
<dbReference type="PROSITE" id="PS00455">
    <property type="entry name" value="AMP_BINDING"/>
    <property type="match status" value="1"/>
</dbReference>
<dbReference type="Pfam" id="PF00501">
    <property type="entry name" value="AMP-binding"/>
    <property type="match status" value="1"/>
</dbReference>
<dbReference type="Pfam" id="PF13193">
    <property type="entry name" value="AMP-binding_C"/>
    <property type="match status" value="1"/>
</dbReference>
<dbReference type="InterPro" id="IPR059242">
    <property type="entry name" value="mS23_dom"/>
</dbReference>
<feature type="compositionally biased region" description="Pro residues" evidence="7">
    <location>
        <begin position="635"/>
        <end position="645"/>
    </location>
</feature>
<evidence type="ECO:0000313" key="11">
    <source>
        <dbReference type="Proteomes" id="UP000284706"/>
    </source>
</evidence>